<evidence type="ECO:0000313" key="2">
    <source>
        <dbReference type="EMBL" id="CUV44071.1"/>
    </source>
</evidence>
<gene>
    <name evidence="2" type="ORF">TO10_v1_120190</name>
</gene>
<feature type="region of interest" description="Disordered" evidence="1">
    <location>
        <begin position="1"/>
        <end position="26"/>
    </location>
</feature>
<evidence type="ECO:0000256" key="1">
    <source>
        <dbReference type="SAM" id="MobiDB-lite"/>
    </source>
</evidence>
<dbReference type="EMBL" id="LN899827">
    <property type="protein sequence ID" value="CUV44071.1"/>
    <property type="molecule type" value="Genomic_DNA"/>
</dbReference>
<accession>A0A0S4WBN5</accession>
<name>A0A0S4WBN5_RALSL</name>
<organism evidence="2">
    <name type="scientific">Ralstonia solanacearum</name>
    <name type="common">Pseudomonas solanacearum</name>
    <dbReference type="NCBI Taxonomy" id="305"/>
    <lineage>
        <taxon>Bacteria</taxon>
        <taxon>Pseudomonadati</taxon>
        <taxon>Pseudomonadota</taxon>
        <taxon>Betaproteobacteria</taxon>
        <taxon>Burkholderiales</taxon>
        <taxon>Burkholderiaceae</taxon>
        <taxon>Ralstonia</taxon>
        <taxon>Ralstonia solanacearum species complex</taxon>
    </lineage>
</organism>
<dbReference type="AlphaFoldDB" id="A0A0S4WBN5"/>
<sequence length="115" mass="12988">MPHRQCRRRSSRPPRCRRTRNQRRPARHFVSVESDHAAVDFDVGVALHDHAIPVSGHRARARIPNAGHGLAHHAGFFRSRQDLTAVAGQVAYSNHATHRMSFNASRGNMGQSQRR</sequence>
<proteinExistence type="predicted"/>
<protein>
    <submittedName>
        <fullName evidence="2">Uncharacterized protein</fullName>
    </submittedName>
</protein>
<reference evidence="2" key="1">
    <citation type="submission" date="2015-10" db="EMBL/GenBank/DDBJ databases">
        <authorList>
            <person name="Gilbert D.G."/>
        </authorList>
    </citation>
    <scope>NUCLEOTIDE SEQUENCE</scope>
    <source>
        <strain evidence="2">Phyl III-seqv23</strain>
    </source>
</reference>